<sequence length="69" mass="8169">MIPFPPQVVYRPPVSRLVLAVLDEQAISRLHRLRSRRGERSSWRSARFTPASARRHRVSHWKARRGGRR</sequence>
<evidence type="ECO:0000313" key="2">
    <source>
        <dbReference type="EMBL" id="GID59723.1"/>
    </source>
</evidence>
<name>A0ABQ3XMK2_9ACTN</name>
<feature type="compositionally biased region" description="Basic residues" evidence="1">
    <location>
        <begin position="53"/>
        <end position="69"/>
    </location>
</feature>
<gene>
    <name evidence="2" type="ORF">Aco03nite_081270</name>
</gene>
<accession>A0ABQ3XMK2</accession>
<comment type="caution">
    <text evidence="2">The sequence shown here is derived from an EMBL/GenBank/DDBJ whole genome shotgun (WGS) entry which is preliminary data.</text>
</comment>
<protein>
    <submittedName>
        <fullName evidence="2">Uncharacterized protein</fullName>
    </submittedName>
</protein>
<dbReference type="Proteomes" id="UP000612282">
    <property type="component" value="Unassembled WGS sequence"/>
</dbReference>
<proteinExistence type="predicted"/>
<dbReference type="EMBL" id="BOMG01000100">
    <property type="protein sequence ID" value="GID59723.1"/>
    <property type="molecule type" value="Genomic_DNA"/>
</dbReference>
<feature type="region of interest" description="Disordered" evidence="1">
    <location>
        <begin position="44"/>
        <end position="69"/>
    </location>
</feature>
<keyword evidence="3" id="KW-1185">Reference proteome</keyword>
<evidence type="ECO:0000256" key="1">
    <source>
        <dbReference type="SAM" id="MobiDB-lite"/>
    </source>
</evidence>
<reference evidence="2 3" key="1">
    <citation type="submission" date="2021-01" db="EMBL/GenBank/DDBJ databases">
        <title>Whole genome shotgun sequence of Actinoplanes couchii NBRC 106145.</title>
        <authorList>
            <person name="Komaki H."/>
            <person name="Tamura T."/>
        </authorList>
    </citation>
    <scope>NUCLEOTIDE SEQUENCE [LARGE SCALE GENOMIC DNA]</scope>
    <source>
        <strain evidence="2 3">NBRC 106145</strain>
    </source>
</reference>
<dbReference type="RefSeq" id="WP_203806073.1">
    <property type="nucleotide sequence ID" value="NZ_BAAAQE010000068.1"/>
</dbReference>
<organism evidence="2 3">
    <name type="scientific">Actinoplanes couchii</name>
    <dbReference type="NCBI Taxonomy" id="403638"/>
    <lineage>
        <taxon>Bacteria</taxon>
        <taxon>Bacillati</taxon>
        <taxon>Actinomycetota</taxon>
        <taxon>Actinomycetes</taxon>
        <taxon>Micromonosporales</taxon>
        <taxon>Micromonosporaceae</taxon>
        <taxon>Actinoplanes</taxon>
    </lineage>
</organism>
<evidence type="ECO:0000313" key="3">
    <source>
        <dbReference type="Proteomes" id="UP000612282"/>
    </source>
</evidence>